<dbReference type="NCBIfam" id="NF047645">
    <property type="entry name" value="CopZ_Nterm_CC"/>
    <property type="match status" value="1"/>
</dbReference>
<accession>A0A8J6NLL8</accession>
<dbReference type="Pfam" id="PF18423">
    <property type="entry name" value="zf_CopZ"/>
    <property type="match status" value="1"/>
</dbReference>
<dbReference type="Proteomes" id="UP000614469">
    <property type="component" value="Unassembled WGS sequence"/>
</dbReference>
<evidence type="ECO:0000259" key="1">
    <source>
        <dbReference type="Pfam" id="PF18423"/>
    </source>
</evidence>
<dbReference type="EMBL" id="JACNJN010000113">
    <property type="protein sequence ID" value="MBC8335538.1"/>
    <property type="molecule type" value="Genomic_DNA"/>
</dbReference>
<evidence type="ECO:0000313" key="3">
    <source>
        <dbReference type="Proteomes" id="UP000614469"/>
    </source>
</evidence>
<sequence length="162" mass="17179">MDSCGCSISEDTINGGGKSKGQGLSGACPTNGVIGKKVDTQTVKAILALPLNLLTSDAYRFCADPDCSTVYYSEDGQQLFDEADLRERVYQKHADDKEISICYCFRHTVGNIGSEIAESGKSTVVAEITAGIKAGQCACDIRNPQGDCCLGNVRALVKDLSN</sequence>
<feature type="domain" description="CopZ zinc binding" evidence="1">
    <location>
        <begin position="27"/>
        <end position="85"/>
    </location>
</feature>
<protein>
    <recommendedName>
        <fullName evidence="1">CopZ zinc binding domain-containing protein</fullName>
    </recommendedName>
</protein>
<dbReference type="Gene3D" id="2.20.25.270">
    <property type="match status" value="1"/>
</dbReference>
<evidence type="ECO:0000313" key="2">
    <source>
        <dbReference type="EMBL" id="MBC8335538.1"/>
    </source>
</evidence>
<organism evidence="2 3">
    <name type="scientific">Candidatus Desulfolinea nitratireducens</name>
    <dbReference type="NCBI Taxonomy" id="2841698"/>
    <lineage>
        <taxon>Bacteria</taxon>
        <taxon>Bacillati</taxon>
        <taxon>Chloroflexota</taxon>
        <taxon>Anaerolineae</taxon>
        <taxon>Anaerolineales</taxon>
        <taxon>Anaerolineales incertae sedis</taxon>
        <taxon>Candidatus Desulfolinea</taxon>
    </lineage>
</organism>
<proteinExistence type="predicted"/>
<dbReference type="CDD" id="cd10141">
    <property type="entry name" value="CopZ-like_Fer2_BFD-like"/>
    <property type="match status" value="1"/>
</dbReference>
<dbReference type="Gene3D" id="1.10.10.1100">
    <property type="entry name" value="BFD-like [2Fe-2S]-binding domain"/>
    <property type="match status" value="1"/>
</dbReference>
<dbReference type="InterPro" id="IPR040890">
    <property type="entry name" value="Znf_CopZ"/>
</dbReference>
<reference evidence="2 3" key="1">
    <citation type="submission" date="2020-08" db="EMBL/GenBank/DDBJ databases">
        <title>Bridging the membrane lipid divide: bacteria of the FCB group superphylum have the potential to synthesize archaeal ether lipids.</title>
        <authorList>
            <person name="Villanueva L."/>
            <person name="Von Meijenfeldt F.A.B."/>
            <person name="Westbye A.B."/>
            <person name="Yadav S."/>
            <person name="Hopmans E.C."/>
            <person name="Dutilh B.E."/>
            <person name="Sinninghe Damste J.S."/>
        </authorList>
    </citation>
    <scope>NUCLEOTIDE SEQUENCE [LARGE SCALE GENOMIC DNA]</scope>
    <source>
        <strain evidence="2">NIOZ-UU36</strain>
    </source>
</reference>
<gene>
    <name evidence="2" type="ORF">H8E29_09750</name>
</gene>
<comment type="caution">
    <text evidence="2">The sequence shown here is derived from an EMBL/GenBank/DDBJ whole genome shotgun (WGS) entry which is preliminary data.</text>
</comment>
<dbReference type="AlphaFoldDB" id="A0A8J6NLL8"/>
<dbReference type="InterPro" id="IPR041854">
    <property type="entry name" value="BFD-like_2Fe2S-bd_dom_sf"/>
</dbReference>
<name>A0A8J6NLL8_9CHLR</name>